<comment type="cofactor">
    <cofactor evidence="1">
        <name>pyridoxal 5'-phosphate</name>
        <dbReference type="ChEBI" id="CHEBI:597326"/>
    </cofactor>
</comment>
<dbReference type="InterPro" id="IPR051798">
    <property type="entry name" value="Class-II_PLP-Dep_Aminotrans"/>
</dbReference>
<dbReference type="Gene3D" id="3.90.1150.10">
    <property type="entry name" value="Aspartate Aminotransferase, domain 1"/>
    <property type="match status" value="1"/>
</dbReference>
<evidence type="ECO:0000256" key="5">
    <source>
        <dbReference type="ARBA" id="ARBA00037974"/>
    </source>
</evidence>
<keyword evidence="8" id="KW-1185">Reference proteome</keyword>
<evidence type="ECO:0000259" key="6">
    <source>
        <dbReference type="Pfam" id="PF00155"/>
    </source>
</evidence>
<proteinExistence type="inferred from homology"/>
<dbReference type="EMBL" id="JACRSQ010000001">
    <property type="protein sequence ID" value="MBC8542009.1"/>
    <property type="molecule type" value="Genomic_DNA"/>
</dbReference>
<dbReference type="InterPro" id="IPR015421">
    <property type="entry name" value="PyrdxlP-dep_Trfase_major"/>
</dbReference>
<reference evidence="7" key="1">
    <citation type="submission" date="2020-08" db="EMBL/GenBank/DDBJ databases">
        <title>Genome public.</title>
        <authorList>
            <person name="Liu C."/>
            <person name="Sun Q."/>
        </authorList>
    </citation>
    <scope>NUCLEOTIDE SEQUENCE</scope>
    <source>
        <strain evidence="7">NSJ-32</strain>
    </source>
</reference>
<comment type="caution">
    <text evidence="7">The sequence shown here is derived from an EMBL/GenBank/DDBJ whole genome shotgun (WGS) entry which is preliminary data.</text>
</comment>
<sequence>MTYDFTTLVDRSVQGSEKWMNMRNICPEAGSDIVPFTTADMDFVHPPELVEGLTDYVRSQIFGYTSPTSQYYHAVCGWMERRHHWKIEKEWIVTAPGVINGFNAAVRALVRPGEGLLVMPPVYPPFLNASEQAGCRRVEVPLRRGRDRYEMDFADLERKAQDPTVKALLFCSPHNPVGRVWTKEELQEVGRICKRCDVTVISDEIHSDIIMPGFEHTTFALAAPFCLENLIVCTAPSKTFNLAGLHTSNIIIPNESLRNAFCREMHSSVNAVGYEACILAYTRCEAWLDQLLAELSRTQKAIREYIHANMPEIGVTALEGTYLQWLDFSKIQLSKEERRQLLQKEAMFFTVDGAQFGTGGAGFERMNFACPQKCVLEGLERLKRVLASHHRLNMTK</sequence>
<keyword evidence="4" id="KW-0456">Lyase</keyword>
<dbReference type="Gene3D" id="3.40.640.10">
    <property type="entry name" value="Type I PLP-dependent aspartate aminotransferase-like (Major domain)"/>
    <property type="match status" value="1"/>
</dbReference>
<dbReference type="Pfam" id="PF00155">
    <property type="entry name" value="Aminotran_1_2"/>
    <property type="match status" value="1"/>
</dbReference>
<evidence type="ECO:0000256" key="1">
    <source>
        <dbReference type="ARBA" id="ARBA00001933"/>
    </source>
</evidence>
<keyword evidence="7" id="KW-0032">Aminotransferase</keyword>
<dbReference type="InterPro" id="IPR004839">
    <property type="entry name" value="Aminotransferase_I/II_large"/>
</dbReference>
<evidence type="ECO:0000256" key="3">
    <source>
        <dbReference type="ARBA" id="ARBA00022898"/>
    </source>
</evidence>
<dbReference type="AlphaFoldDB" id="A0A926DRJ1"/>
<dbReference type="GO" id="GO:0030170">
    <property type="term" value="F:pyridoxal phosphate binding"/>
    <property type="evidence" value="ECO:0007669"/>
    <property type="project" value="InterPro"/>
</dbReference>
<evidence type="ECO:0000313" key="8">
    <source>
        <dbReference type="Proteomes" id="UP000657006"/>
    </source>
</evidence>
<dbReference type="NCBIfam" id="TIGR04350">
    <property type="entry name" value="C_S_lyase_PatB"/>
    <property type="match status" value="1"/>
</dbReference>
<evidence type="ECO:0000313" key="7">
    <source>
        <dbReference type="EMBL" id="MBC8542009.1"/>
    </source>
</evidence>
<protein>
    <recommendedName>
        <fullName evidence="2">cysteine-S-conjugate beta-lyase</fullName>
        <ecNumber evidence="2">4.4.1.13</ecNumber>
    </recommendedName>
</protein>
<organism evidence="7 8">
    <name type="scientific">Bianquea renquensis</name>
    <dbReference type="NCBI Taxonomy" id="2763661"/>
    <lineage>
        <taxon>Bacteria</taxon>
        <taxon>Bacillati</taxon>
        <taxon>Bacillota</taxon>
        <taxon>Clostridia</taxon>
        <taxon>Eubacteriales</taxon>
        <taxon>Bianqueaceae</taxon>
        <taxon>Bianquea</taxon>
    </lineage>
</organism>
<dbReference type="InterPro" id="IPR015424">
    <property type="entry name" value="PyrdxlP-dep_Trfase"/>
</dbReference>
<dbReference type="RefSeq" id="WP_177714345.1">
    <property type="nucleotide sequence ID" value="NZ_JACRSQ010000001.1"/>
</dbReference>
<dbReference type="GO" id="GO:0047804">
    <property type="term" value="F:cysteine-S-conjugate beta-lyase activity"/>
    <property type="evidence" value="ECO:0007669"/>
    <property type="project" value="UniProtKB-EC"/>
</dbReference>
<evidence type="ECO:0000256" key="4">
    <source>
        <dbReference type="ARBA" id="ARBA00023239"/>
    </source>
</evidence>
<dbReference type="GO" id="GO:0008483">
    <property type="term" value="F:transaminase activity"/>
    <property type="evidence" value="ECO:0007669"/>
    <property type="project" value="UniProtKB-KW"/>
</dbReference>
<dbReference type="SUPFAM" id="SSF53383">
    <property type="entry name" value="PLP-dependent transferases"/>
    <property type="match status" value="1"/>
</dbReference>
<comment type="similarity">
    <text evidence="5">Belongs to the class-II pyridoxal-phosphate-dependent aminotransferase family. MalY/PatB cystathionine beta-lyase subfamily.</text>
</comment>
<evidence type="ECO:0000256" key="2">
    <source>
        <dbReference type="ARBA" id="ARBA00012224"/>
    </source>
</evidence>
<accession>A0A926DRJ1</accession>
<name>A0A926DRJ1_9FIRM</name>
<dbReference type="InterPro" id="IPR027619">
    <property type="entry name" value="C-S_lyase_PatB-like"/>
</dbReference>
<dbReference type="InterPro" id="IPR015422">
    <property type="entry name" value="PyrdxlP-dep_Trfase_small"/>
</dbReference>
<keyword evidence="7" id="KW-0808">Transferase</keyword>
<dbReference type="EC" id="4.4.1.13" evidence="2"/>
<dbReference type="PANTHER" id="PTHR43525">
    <property type="entry name" value="PROTEIN MALY"/>
    <property type="match status" value="1"/>
</dbReference>
<feature type="domain" description="Aminotransferase class I/classII large" evidence="6">
    <location>
        <begin position="46"/>
        <end position="381"/>
    </location>
</feature>
<dbReference type="Proteomes" id="UP000657006">
    <property type="component" value="Unassembled WGS sequence"/>
</dbReference>
<gene>
    <name evidence="7" type="ORF">H8730_00395</name>
</gene>
<dbReference type="PANTHER" id="PTHR43525:SF1">
    <property type="entry name" value="PROTEIN MALY"/>
    <property type="match status" value="1"/>
</dbReference>
<keyword evidence="3" id="KW-0663">Pyridoxal phosphate</keyword>
<dbReference type="CDD" id="cd00609">
    <property type="entry name" value="AAT_like"/>
    <property type="match status" value="1"/>
</dbReference>